<name>A0ACC2HY37_9PLEO</name>
<gene>
    <name evidence="1" type="ORF">OPT61_g8687</name>
</gene>
<dbReference type="Proteomes" id="UP001153331">
    <property type="component" value="Unassembled WGS sequence"/>
</dbReference>
<organism evidence="1 2">
    <name type="scientific">Boeremia exigua</name>
    <dbReference type="NCBI Taxonomy" id="749465"/>
    <lineage>
        <taxon>Eukaryota</taxon>
        <taxon>Fungi</taxon>
        <taxon>Dikarya</taxon>
        <taxon>Ascomycota</taxon>
        <taxon>Pezizomycotina</taxon>
        <taxon>Dothideomycetes</taxon>
        <taxon>Pleosporomycetidae</taxon>
        <taxon>Pleosporales</taxon>
        <taxon>Pleosporineae</taxon>
        <taxon>Didymellaceae</taxon>
        <taxon>Boeremia</taxon>
    </lineage>
</organism>
<evidence type="ECO:0000313" key="1">
    <source>
        <dbReference type="EMBL" id="KAJ8107699.1"/>
    </source>
</evidence>
<evidence type="ECO:0000313" key="2">
    <source>
        <dbReference type="Proteomes" id="UP001153331"/>
    </source>
</evidence>
<sequence length="1889" mass="215219">MERPKSFLWDPKSLKDDVFIRSPEKSEMKEEDLHAYASFGDDGTTASVNAYGHLMQISQYLGVGSSGFFCVELKDCPRSYLVYSRMNYLWRLSNEPDEGIRLRVADRTQFQRVPHMGFMYDRWPRYVYTLDSTDTTGTEADLKPTEPKKCPPRGSAPSHQLEESSEGTTAGTSDTPRDAMPPSTLIPLSIQYFCSKGSVIQKYFVRPNKGLLHRISLDQDITIRTLDFVNESSFNEPHQESSYSPSDDPSHESTEQPHESSIENLRHDSDGHDGSDSDSIKMDIENDGSDDESEAKNDKNAGSEVNWGHHTESLAAPINGEDNNESEPDEDKDDNNVGTHGTQTFLTAGHSLIIASKISPAILKQNSVRQHTANRSGPPVAVALVISPFINDLPAEIDSGHHITIGADVQESEFEITVIYKLQLLHQEQMEAIESAVLARRPRGGIVQARAEGQTESRHGPENQFGTSAKTFKLPNSDIAEPCAGEVLQAIEDMEKVFRQENAFRKICFSGDPALDFVFRRNLEHILSVCSIPIGDRAIAISCGDISGHRIGPRASLSAVQFLRSVHTYLVQKDEDLDLLRYNNRNTFLKASKDLTSDKKAKTIPQPLDNAEPFNSVKEQADAECEQLEVISQRIVSVLIGHNAWICTKADSIGIDHQQMEQREIETLPNKAEKGIDSKEISKNSLFSPHHWPTGYGIEQTDWLQPRSLLDTPLQILKLSLCLKIEDMEVDVGDLRKTTRPLLISGQFGDPVAILRFLGRLLDGLLEKISSWIRELHESNARGTYTFVERFKKRSDDIKELAPSTKYRLLDHVMIAMALKGVEGLQKAEQSLQQMALILGEGGTKSKTDETYESIPHVEYYSYEEIRRKVLKRFTTTNPISKQRMLSTSRWAQETRFLFHSKDTYLFTAVDSGFFNESETPPKSSTSRRDKAKGSAPRDAWKYAGPPWMELLEAQALHDEYQYLDWHKPLWYALLFALSHKSKRVNSDPPDEVLRDCRLVLLNPAWYNGLFPGALGPNRQPVPYEEELDRDDYWFSTFEIPNMMWNYGLSNNASARSIVLSTSGATKENPTPNKEITRLRQQSQKHLEFVNLSPPQHEIGRVTLSDDWLQSLPTVLKFETKLHSASDRSASFPIQSSTGALSKFSSELANNSTPPPSSVLASANDDHKTEVTRASDKMLELLAKLPIELDNDRVGVVIDIPRKSLGNEIKNKFSRELTEEALANDLESPRSVWYSKKRIIWLPSYNQKIVKQVFDGSSEAEKENILSFFRRHLKKEKFFLDSSNAALNEWESELHLSFYSLSESTKGRLYELQGHGYIASQTLSLRISGDFCDRYWTCYFLEHGAREIKEKHLGHRLRPRTKTGIKGDLGLNEDVKPENGQYIIPWQQRRALELLIYDNMLKDLYNCTSAILLAVKKMALKSARNQTLGPSKIQPLVGDGENPFDAAIEEGEQLQRLGDNEDYSSIAKEWRKHMQILTVIEDNLATNMEKIERWQQRKKDRQDQEPRWTDRDKRNYFIIILRLTLSSNRKADKIKQLRDDVKTFRDSLPNQLKSIQEDLNFRGSQNINLFTYVTVVFLPLGFATGILSMSGPPEHAWLMDLIPLSLAALAITVFALLNAEGLQMFINPVVKMYQQVTLPIWTFSALLFSKICYPVLQIIKIGVFLVLKQSATRVWSLTDETEQVKEKPVESILVKNKILEKWQLWLDQDNHVKERMQVEPWYKPILEFQFWKAMEAEVAEQKTTPEEKQTVLRQMASELEQMIEQQGKKIFEQNKVTAEYNVKVAQQSKTAVGQENSGRECSTESSVRGVGISEQELEAMLREVKEMKEAKEKMEVEANKMKRVLKKMESAKTASKDEREKKPLTQLSRWWTLLWKQQKRDRDVEQAVE</sequence>
<dbReference type="EMBL" id="JAPHNI010000874">
    <property type="protein sequence ID" value="KAJ8107699.1"/>
    <property type="molecule type" value="Genomic_DNA"/>
</dbReference>
<keyword evidence="2" id="KW-1185">Reference proteome</keyword>
<protein>
    <submittedName>
        <fullName evidence="1">Uncharacterized protein</fullName>
    </submittedName>
</protein>
<proteinExistence type="predicted"/>
<comment type="caution">
    <text evidence="1">The sequence shown here is derived from an EMBL/GenBank/DDBJ whole genome shotgun (WGS) entry which is preliminary data.</text>
</comment>
<reference evidence="1" key="1">
    <citation type="submission" date="2022-11" db="EMBL/GenBank/DDBJ databases">
        <title>Genome Sequence of Boeremia exigua.</title>
        <authorList>
            <person name="Buettner E."/>
        </authorList>
    </citation>
    <scope>NUCLEOTIDE SEQUENCE</scope>
    <source>
        <strain evidence="1">CU02</strain>
    </source>
</reference>
<accession>A0ACC2HY37</accession>